<evidence type="ECO:0000313" key="5">
    <source>
        <dbReference type="EMBL" id="OLL24524.1"/>
    </source>
</evidence>
<dbReference type="InterPro" id="IPR008630">
    <property type="entry name" value="Glyco_trans_34"/>
</dbReference>
<dbReference type="GO" id="GO:0006487">
    <property type="term" value="P:protein N-linked glycosylation"/>
    <property type="evidence" value="ECO:0007669"/>
    <property type="project" value="TreeGrafter"/>
</dbReference>
<proteinExistence type="inferred from homology"/>
<protein>
    <submittedName>
        <fullName evidence="5">Putative alpha-1,2-galactosyltransferase gmh1</fullName>
    </submittedName>
</protein>
<keyword evidence="6" id="KW-1185">Reference proteome</keyword>
<evidence type="ECO:0000256" key="3">
    <source>
        <dbReference type="ARBA" id="ARBA00022679"/>
    </source>
</evidence>
<keyword evidence="3 5" id="KW-0808">Transferase</keyword>
<dbReference type="Gene3D" id="3.90.550.10">
    <property type="entry name" value="Spore Coat Polysaccharide Biosynthesis Protein SpsA, Chain A"/>
    <property type="match status" value="1"/>
</dbReference>
<dbReference type="Pfam" id="PF05637">
    <property type="entry name" value="Glyco_transf_34"/>
    <property type="match status" value="1"/>
</dbReference>
<organism evidence="5 6">
    <name type="scientific">Neolecta irregularis (strain DAH-3)</name>
    <dbReference type="NCBI Taxonomy" id="1198029"/>
    <lineage>
        <taxon>Eukaryota</taxon>
        <taxon>Fungi</taxon>
        <taxon>Dikarya</taxon>
        <taxon>Ascomycota</taxon>
        <taxon>Taphrinomycotina</taxon>
        <taxon>Neolectales</taxon>
        <taxon>Neolectaceae</taxon>
        <taxon>Neolecta</taxon>
    </lineage>
</organism>
<evidence type="ECO:0000256" key="4">
    <source>
        <dbReference type="SAM" id="MobiDB-lite"/>
    </source>
</evidence>
<dbReference type="OrthoDB" id="205108at2759"/>
<name>A0A1U7LPE8_NEOID</name>
<dbReference type="EMBL" id="LXFE01000751">
    <property type="protein sequence ID" value="OLL24524.1"/>
    <property type="molecule type" value="Genomic_DNA"/>
</dbReference>
<reference evidence="5 6" key="1">
    <citation type="submission" date="2016-04" db="EMBL/GenBank/DDBJ databases">
        <title>Evolutionary innovation and constraint leading to complex multicellularity in the Ascomycota.</title>
        <authorList>
            <person name="Cisse O."/>
            <person name="Nguyen A."/>
            <person name="Hewitt D.A."/>
            <person name="Jedd G."/>
            <person name="Stajich J.E."/>
        </authorList>
    </citation>
    <scope>NUCLEOTIDE SEQUENCE [LARGE SCALE GENOMIC DNA]</scope>
    <source>
        <strain evidence="5 6">DAH-3</strain>
    </source>
</reference>
<comment type="caution">
    <text evidence="5">The sequence shown here is derived from an EMBL/GenBank/DDBJ whole genome shotgun (WGS) entry which is preliminary data.</text>
</comment>
<evidence type="ECO:0000313" key="6">
    <source>
        <dbReference type="Proteomes" id="UP000186594"/>
    </source>
</evidence>
<dbReference type="PANTHER" id="PTHR31306">
    <property type="entry name" value="ALPHA-1,6-MANNOSYLTRANSFERASE MNN11-RELATED"/>
    <property type="match status" value="1"/>
</dbReference>
<dbReference type="Proteomes" id="UP000186594">
    <property type="component" value="Unassembled WGS sequence"/>
</dbReference>
<comment type="similarity">
    <text evidence="1">Belongs to the glycosyltransferase 34 family.</text>
</comment>
<dbReference type="OMA" id="PTHYRVE"/>
<dbReference type="PANTHER" id="PTHR31306:SF4">
    <property type="entry name" value="ALPHA-1,2-GALACTOSYLTRANSFERASE"/>
    <property type="match status" value="1"/>
</dbReference>
<gene>
    <name evidence="5" type="ORF">NEOLI_004918</name>
</gene>
<dbReference type="STRING" id="1198029.A0A1U7LPE8"/>
<feature type="compositionally biased region" description="Polar residues" evidence="4">
    <location>
        <begin position="30"/>
        <end position="42"/>
    </location>
</feature>
<feature type="region of interest" description="Disordered" evidence="4">
    <location>
        <begin position="1"/>
        <end position="59"/>
    </location>
</feature>
<dbReference type="AlphaFoldDB" id="A0A1U7LPE8"/>
<evidence type="ECO:0000256" key="2">
    <source>
        <dbReference type="ARBA" id="ARBA00022676"/>
    </source>
</evidence>
<dbReference type="GO" id="GO:0016757">
    <property type="term" value="F:glycosyltransferase activity"/>
    <property type="evidence" value="ECO:0007669"/>
    <property type="project" value="UniProtKB-KW"/>
</dbReference>
<accession>A0A1U7LPE8</accession>
<feature type="compositionally biased region" description="Polar residues" evidence="4">
    <location>
        <begin position="1"/>
        <end position="11"/>
    </location>
</feature>
<evidence type="ECO:0000256" key="1">
    <source>
        <dbReference type="ARBA" id="ARBA00005664"/>
    </source>
</evidence>
<sequence length="327" mass="37169">MQGRITTSSPLQFEDSSDAFQYLEKPNFKNEMQSDSNQSSPNNKHELEKVGSSIPTETQTILQGEPLSDLIISRSEGEKVVLVLASNGEGNQGDIEGLLEKVIKDRTSYAKRHGYGFFYTNTNRYNAGDMHPTWLKSKAISEAMTTFPNAAWFWWLDQDAIIMTPNLSIEAELLNPKILSQKLLSHEKYIRKGLPDSFSPDVYDLDKVDLICSQDHNGINAGSILIRRSSWTDIVLDLWNNPDLKQATGFGKEQDLIRDLLVRHDTFRNHAGIVQQRLINAYYEGGDNMKWQEGDLVVHFAGCWVNKKCGVWWNEMWEISHPVGSND</sequence>
<dbReference type="InterPro" id="IPR029044">
    <property type="entry name" value="Nucleotide-diphossugar_trans"/>
</dbReference>
<keyword evidence="2 5" id="KW-0328">Glycosyltransferase</keyword>
<dbReference type="GO" id="GO:0000139">
    <property type="term" value="C:Golgi membrane"/>
    <property type="evidence" value="ECO:0007669"/>
    <property type="project" value="TreeGrafter"/>
</dbReference>